<dbReference type="GO" id="GO:0050659">
    <property type="term" value="F:N-acetylgalactosamine 4-sulfate 6-O-sulfotransferase activity"/>
    <property type="evidence" value="ECO:0007669"/>
    <property type="project" value="TreeGrafter"/>
</dbReference>
<name>A0AAD9JBT3_9ANNE</name>
<dbReference type="PANTHER" id="PTHR15723">
    <property type="entry name" value="CARBOHYDRATE SULFOTRANSFERASE 15"/>
    <property type="match status" value="1"/>
</dbReference>
<dbReference type="PANTHER" id="PTHR15723:SF0">
    <property type="entry name" value="CARBOHYDRATE SULFOTRANSFERASE 15"/>
    <property type="match status" value="1"/>
</dbReference>
<gene>
    <name evidence="1" type="ORF">LSH36_442g03073</name>
</gene>
<evidence type="ECO:0000313" key="2">
    <source>
        <dbReference type="Proteomes" id="UP001208570"/>
    </source>
</evidence>
<evidence type="ECO:0008006" key="3">
    <source>
        <dbReference type="Google" id="ProtNLM"/>
    </source>
</evidence>
<keyword evidence="2" id="KW-1185">Reference proteome</keyword>
<dbReference type="InterPro" id="IPR027417">
    <property type="entry name" value="P-loop_NTPase"/>
</dbReference>
<proteinExistence type="predicted"/>
<dbReference type="Proteomes" id="UP001208570">
    <property type="component" value="Unassembled WGS sequence"/>
</dbReference>
<dbReference type="InterPro" id="IPR052654">
    <property type="entry name" value="CS_Sulfotransferase"/>
</dbReference>
<dbReference type="AlphaFoldDB" id="A0AAD9JBT3"/>
<dbReference type="EMBL" id="JAODUP010000442">
    <property type="protein sequence ID" value="KAK2149691.1"/>
    <property type="molecule type" value="Genomic_DNA"/>
</dbReference>
<organism evidence="1 2">
    <name type="scientific">Paralvinella palmiformis</name>
    <dbReference type="NCBI Taxonomy" id="53620"/>
    <lineage>
        <taxon>Eukaryota</taxon>
        <taxon>Metazoa</taxon>
        <taxon>Spiralia</taxon>
        <taxon>Lophotrochozoa</taxon>
        <taxon>Annelida</taxon>
        <taxon>Polychaeta</taxon>
        <taxon>Sedentaria</taxon>
        <taxon>Canalipalpata</taxon>
        <taxon>Terebellida</taxon>
        <taxon>Terebelliformia</taxon>
        <taxon>Alvinellidae</taxon>
        <taxon>Paralvinella</taxon>
    </lineage>
</organism>
<accession>A0AAD9JBT3</accession>
<evidence type="ECO:0000313" key="1">
    <source>
        <dbReference type="EMBL" id="KAK2149691.1"/>
    </source>
</evidence>
<comment type="caution">
    <text evidence="1">The sequence shown here is derived from an EMBL/GenBank/DDBJ whole genome shotgun (WGS) entry which is preliminary data.</text>
</comment>
<dbReference type="SUPFAM" id="SSF52540">
    <property type="entry name" value="P-loop containing nucleoside triphosphate hydrolases"/>
    <property type="match status" value="1"/>
</dbReference>
<feature type="non-terminal residue" evidence="1">
    <location>
        <position position="1"/>
    </location>
</feature>
<dbReference type="GO" id="GO:0019319">
    <property type="term" value="P:hexose biosynthetic process"/>
    <property type="evidence" value="ECO:0007669"/>
    <property type="project" value="TreeGrafter"/>
</dbReference>
<sequence length="113" mass="13350">IKEKKSQCWLERLTWDYTAEYNATPYNHLGAKHIAGVQTIYNARLKTDANPWIIRCLPYFYVLGVTKCGTTDFVKALGRHPQVYWPWTTEVMYWNRVRYPEGVTVHESKEIHS</sequence>
<dbReference type="Gene3D" id="3.40.50.300">
    <property type="entry name" value="P-loop containing nucleotide triphosphate hydrolases"/>
    <property type="match status" value="1"/>
</dbReference>
<reference evidence="1" key="1">
    <citation type="journal article" date="2023" name="Mol. Biol. Evol.">
        <title>Third-Generation Sequencing Reveals the Adaptive Role of the Epigenome in Three Deep-Sea Polychaetes.</title>
        <authorList>
            <person name="Perez M."/>
            <person name="Aroh O."/>
            <person name="Sun Y."/>
            <person name="Lan Y."/>
            <person name="Juniper S.K."/>
            <person name="Young C.R."/>
            <person name="Angers B."/>
            <person name="Qian P.Y."/>
        </authorList>
    </citation>
    <scope>NUCLEOTIDE SEQUENCE</scope>
    <source>
        <strain evidence="1">P08H-3</strain>
    </source>
</reference>
<protein>
    <recommendedName>
        <fullName evidence="3">Sulfotransferase</fullName>
    </recommendedName>
</protein>